<feature type="region of interest" description="Disordered" evidence="2">
    <location>
        <begin position="394"/>
        <end position="445"/>
    </location>
</feature>
<feature type="domain" description="HTH psq-type" evidence="4">
    <location>
        <begin position="5"/>
        <end position="44"/>
    </location>
</feature>
<evidence type="ECO:0000259" key="4">
    <source>
        <dbReference type="Pfam" id="PF05225"/>
    </source>
</evidence>
<dbReference type="PANTHER" id="PTHR19303">
    <property type="entry name" value="TRANSPOSON"/>
    <property type="match status" value="1"/>
</dbReference>
<dbReference type="Pfam" id="PF03184">
    <property type="entry name" value="DDE_1"/>
    <property type="match status" value="1"/>
</dbReference>
<dbReference type="GO" id="GO:0005634">
    <property type="term" value="C:nucleus"/>
    <property type="evidence" value="ECO:0007669"/>
    <property type="project" value="UniProtKB-SubCell"/>
</dbReference>
<proteinExistence type="predicted"/>
<name>A0AAU9TKL7_EUPED</name>
<evidence type="ECO:0000256" key="2">
    <source>
        <dbReference type="SAM" id="MobiDB-lite"/>
    </source>
</evidence>
<feature type="compositionally biased region" description="Basic and acidic residues" evidence="2">
    <location>
        <begin position="431"/>
        <end position="445"/>
    </location>
</feature>
<dbReference type="GO" id="GO:0003677">
    <property type="term" value="F:DNA binding"/>
    <property type="evidence" value="ECO:0007669"/>
    <property type="project" value="InterPro"/>
</dbReference>
<comment type="subcellular location">
    <subcellularLocation>
        <location evidence="1">Nucleus</location>
    </subcellularLocation>
</comment>
<dbReference type="InterPro" id="IPR050863">
    <property type="entry name" value="CenT-Element_Derived"/>
</dbReference>
<dbReference type="AlphaFoldDB" id="A0AAU9TKL7"/>
<organism evidence="5 6">
    <name type="scientific">Euphydryas editha</name>
    <name type="common">Edith's checkerspot</name>
    <dbReference type="NCBI Taxonomy" id="104508"/>
    <lineage>
        <taxon>Eukaryota</taxon>
        <taxon>Metazoa</taxon>
        <taxon>Ecdysozoa</taxon>
        <taxon>Arthropoda</taxon>
        <taxon>Hexapoda</taxon>
        <taxon>Insecta</taxon>
        <taxon>Pterygota</taxon>
        <taxon>Neoptera</taxon>
        <taxon>Endopterygota</taxon>
        <taxon>Lepidoptera</taxon>
        <taxon>Glossata</taxon>
        <taxon>Ditrysia</taxon>
        <taxon>Papilionoidea</taxon>
        <taxon>Nymphalidae</taxon>
        <taxon>Nymphalinae</taxon>
        <taxon>Euphydryas</taxon>
    </lineage>
</organism>
<evidence type="ECO:0000256" key="1">
    <source>
        <dbReference type="ARBA" id="ARBA00004123"/>
    </source>
</evidence>
<keyword evidence="6" id="KW-1185">Reference proteome</keyword>
<dbReference type="SUPFAM" id="SSF46689">
    <property type="entry name" value="Homeodomain-like"/>
    <property type="match status" value="1"/>
</dbReference>
<dbReference type="Gene3D" id="1.10.10.60">
    <property type="entry name" value="Homeodomain-like"/>
    <property type="match status" value="1"/>
</dbReference>
<accession>A0AAU9TKL7</accession>
<evidence type="ECO:0000259" key="3">
    <source>
        <dbReference type="Pfam" id="PF03184"/>
    </source>
</evidence>
<sequence>MTHSQESLQKAVEMVKAKEMTTYKAAAIFGVLRSTILARVKGKRGAKYEHRGRPTTFTASIEKNIAGVLHTMEQCGFGLTKREVIGLVGQYVTRNNITTTFKNSLPGDDWFVRFTRRNKLSIKKPRAVEIARKKAANPFEVQEFYNLLEKTISEIDVRPSRVYNLDETSFNLDPSKSKIVGVQGYSCTRTTSTPGRENITVLLGANACGEKIPPLIIFKGTYLWNTWLYEDDNNTTYAATRKGWMETPVFESYFDNVIIPTLCTKKEPLVIIYDGHSTHMDINIIEKASANNITIIKLPPHTSHILQPLDISTMKSMKDRWDKYLVQWQRKNIGKKLPKSEFSRIMTEVWNELEPDIIINGFRKAGIWPIDRHQVSQDKYDQLALKRWENQKKSNENINEHVSLGENNEGEKTKEDLTYQEENIIMENESEESKENSDDKETEEKNANNCAIVKNPGMFKLQLPQKISNEYTEKIVILKDEIIKTPNSQNSITVEPARPMANHYKTNENKEQIINTNVTFEELVLQTISRGDQNTPIKKKRIGRGAEVITHKEAIARIKKEKETKLLKFANKK</sequence>
<dbReference type="InterPro" id="IPR007889">
    <property type="entry name" value="HTH_Psq"/>
</dbReference>
<comment type="caution">
    <text evidence="5">The sequence shown here is derived from an EMBL/GenBank/DDBJ whole genome shotgun (WGS) entry which is preliminary data.</text>
</comment>
<dbReference type="Gene3D" id="3.30.420.10">
    <property type="entry name" value="Ribonuclease H-like superfamily/Ribonuclease H"/>
    <property type="match status" value="1"/>
</dbReference>
<dbReference type="PANTHER" id="PTHR19303:SF74">
    <property type="entry name" value="POGO TRANSPOSABLE ELEMENT WITH KRAB DOMAIN"/>
    <property type="match status" value="1"/>
</dbReference>
<evidence type="ECO:0000313" key="5">
    <source>
        <dbReference type="EMBL" id="CAH2087386.1"/>
    </source>
</evidence>
<dbReference type="Proteomes" id="UP001153954">
    <property type="component" value="Unassembled WGS sequence"/>
</dbReference>
<evidence type="ECO:0008006" key="7">
    <source>
        <dbReference type="Google" id="ProtNLM"/>
    </source>
</evidence>
<dbReference type="InterPro" id="IPR036397">
    <property type="entry name" value="RNaseH_sf"/>
</dbReference>
<dbReference type="Pfam" id="PF05225">
    <property type="entry name" value="HTH_psq"/>
    <property type="match status" value="1"/>
</dbReference>
<dbReference type="InterPro" id="IPR004875">
    <property type="entry name" value="DDE_SF_endonuclease_dom"/>
</dbReference>
<reference evidence="5" key="1">
    <citation type="submission" date="2022-03" db="EMBL/GenBank/DDBJ databases">
        <authorList>
            <person name="Tunstrom K."/>
        </authorList>
    </citation>
    <scope>NUCLEOTIDE SEQUENCE</scope>
</reference>
<protein>
    <recommendedName>
        <fullName evidence="7">DDE-1 domain-containing protein</fullName>
    </recommendedName>
</protein>
<gene>
    <name evidence="5" type="ORF">EEDITHA_LOCUS3655</name>
</gene>
<evidence type="ECO:0000313" key="6">
    <source>
        <dbReference type="Proteomes" id="UP001153954"/>
    </source>
</evidence>
<dbReference type="EMBL" id="CAKOGL010000006">
    <property type="protein sequence ID" value="CAH2087386.1"/>
    <property type="molecule type" value="Genomic_DNA"/>
</dbReference>
<feature type="domain" description="DDE-1" evidence="3">
    <location>
        <begin position="197"/>
        <end position="362"/>
    </location>
</feature>
<dbReference type="InterPro" id="IPR009057">
    <property type="entry name" value="Homeodomain-like_sf"/>
</dbReference>